<sequence length="34" mass="3617">MQKKWVKTVALVLAIIMLLTTLGVAGFSIITAGQ</sequence>
<protein>
    <submittedName>
        <fullName evidence="1">Transcriptional regulator</fullName>
    </submittedName>
</protein>
<dbReference type="STRING" id="1330534.L323_06870"/>
<proteinExistence type="predicted"/>
<evidence type="ECO:0000313" key="1">
    <source>
        <dbReference type="EMBL" id="EPR13031.1"/>
    </source>
</evidence>
<comment type="caution">
    <text evidence="1">The sequence shown here is derived from an EMBL/GenBank/DDBJ whole genome shotgun (WGS) entry which is preliminary data.</text>
</comment>
<dbReference type="EMBL" id="ATAY01000022">
    <property type="protein sequence ID" value="EPR13031.1"/>
    <property type="molecule type" value="Genomic_DNA"/>
</dbReference>
<dbReference type="AlphaFoldDB" id="U4R3B6"/>
<organism evidence="1 2">
    <name type="scientific">Ruminiclostridium papyrosolvens C7</name>
    <dbReference type="NCBI Taxonomy" id="1330534"/>
    <lineage>
        <taxon>Bacteria</taxon>
        <taxon>Bacillati</taxon>
        <taxon>Bacillota</taxon>
        <taxon>Clostridia</taxon>
        <taxon>Eubacteriales</taxon>
        <taxon>Oscillospiraceae</taxon>
        <taxon>Ruminiclostridium</taxon>
    </lineage>
</organism>
<reference evidence="1 2" key="1">
    <citation type="journal article" date="2013" name="Genome Announc.">
        <title>Draft Genome Sequence of the Cellulolytic Bacterium Clostridium papyrosolvens C7 (ATCC 700395).</title>
        <authorList>
            <person name="Zepeda V."/>
            <person name="Dassa B."/>
            <person name="Borovok I."/>
            <person name="Lamed R."/>
            <person name="Bayer E.A."/>
            <person name="Cate J.H."/>
        </authorList>
    </citation>
    <scope>NUCLEOTIDE SEQUENCE [LARGE SCALE GENOMIC DNA]</scope>
    <source>
        <strain evidence="1 2">C7</strain>
    </source>
</reference>
<gene>
    <name evidence="1" type="ORF">L323_06870</name>
</gene>
<name>U4R3B6_9FIRM</name>
<accession>U4R3B6</accession>
<dbReference type="Proteomes" id="UP000016860">
    <property type="component" value="Unassembled WGS sequence"/>
</dbReference>
<dbReference type="RefSeq" id="WP_020814943.1">
    <property type="nucleotide sequence ID" value="NZ_ATAY01000022.1"/>
</dbReference>
<evidence type="ECO:0000313" key="2">
    <source>
        <dbReference type="Proteomes" id="UP000016860"/>
    </source>
</evidence>
<dbReference type="OrthoDB" id="1740075at2"/>